<comment type="function">
    <text evidence="1">Responsible for the release of ribosomes from messenger RNA at the termination of chloroplastic protein biosynthesis.</text>
</comment>
<name>A0A1D1ZWG7_AUXPR</name>
<evidence type="ECO:0000256" key="3">
    <source>
        <dbReference type="ARBA" id="ARBA00014063"/>
    </source>
</evidence>
<keyword evidence="4" id="KW-0648">Protein biosynthesis</keyword>
<dbReference type="GO" id="GO:0006412">
    <property type="term" value="P:translation"/>
    <property type="evidence" value="ECO:0007669"/>
    <property type="project" value="UniProtKB-KW"/>
</dbReference>
<feature type="non-terminal residue" evidence="8">
    <location>
        <position position="231"/>
    </location>
</feature>
<reference evidence="8" key="1">
    <citation type="submission" date="2015-08" db="EMBL/GenBank/DDBJ databases">
        <authorList>
            <person name="Babu N.S."/>
            <person name="Beckwith C.J."/>
            <person name="Beseler K.G."/>
            <person name="Brison A."/>
            <person name="Carone J.V."/>
            <person name="Caskin T.P."/>
            <person name="Diamond M."/>
            <person name="Durham M.E."/>
            <person name="Foxe J.M."/>
            <person name="Go M."/>
            <person name="Henderson B.A."/>
            <person name="Jones I.B."/>
            <person name="McGettigan J.A."/>
            <person name="Micheletti S.J."/>
            <person name="Nasrallah M.E."/>
            <person name="Ortiz D."/>
            <person name="Piller C.R."/>
            <person name="Privatt S.R."/>
            <person name="Schneider S.L."/>
            <person name="Sharp S."/>
            <person name="Smith T.C."/>
            <person name="Stanton J.D."/>
            <person name="Ullery H.E."/>
            <person name="Wilson R.J."/>
            <person name="Serrano M.G."/>
            <person name="Buck G."/>
            <person name="Lee V."/>
            <person name="Wang Y."/>
            <person name="Carvalho R."/>
            <person name="Voegtly L."/>
            <person name="Shi R."/>
            <person name="Duckworth R."/>
            <person name="Johnson A."/>
            <person name="Loviza R."/>
            <person name="Walstead R."/>
            <person name="Shah Z."/>
            <person name="Kiflezghi M."/>
            <person name="Wade K."/>
            <person name="Ball S.L."/>
            <person name="Bradley K.W."/>
            <person name="Asai D.J."/>
            <person name="Bowman C.A."/>
            <person name="Russell D.A."/>
            <person name="Pope W.H."/>
            <person name="Jacobs-Sera D."/>
            <person name="Hendrix R.W."/>
            <person name="Hatfull G.F."/>
        </authorList>
    </citation>
    <scope>NUCLEOTIDE SEQUENCE</scope>
</reference>
<accession>A0A1D1ZWG7</accession>
<dbReference type="InterPro" id="IPR036191">
    <property type="entry name" value="RRF_sf"/>
</dbReference>
<evidence type="ECO:0000313" key="8">
    <source>
        <dbReference type="EMBL" id="JAT71279.1"/>
    </source>
</evidence>
<gene>
    <name evidence="8" type="ORF">g.40805</name>
</gene>
<sequence length="231" mass="25107">MRSSCQPHRRSGAQQAPKPSRPHSPGQSDHAGFLYIKGCHRDRVHPELGMKLILLMKCEAASSVTGALSCPLRDLCHALGRAITLPPLICTHTRRPAQRRIISLLIPSPANLTSHVLHATGSDAVEVDIEEDTMERMEKTMEATRRSFGTVRTGRANPAALDRVMVDYYGAPTPLRQLAGISAPEASLLVVQPYDTSAIAVIEKAIMQSDLGLTPNNNGRLIRLQIPALTS</sequence>
<dbReference type="Pfam" id="PF01765">
    <property type="entry name" value="RRF"/>
    <property type="match status" value="1"/>
</dbReference>
<dbReference type="InterPro" id="IPR023584">
    <property type="entry name" value="Ribosome_recyc_fac_dom"/>
</dbReference>
<dbReference type="AlphaFoldDB" id="A0A1D1ZWG7"/>
<organism evidence="8">
    <name type="scientific">Auxenochlorella protothecoides</name>
    <name type="common">Green microalga</name>
    <name type="synonym">Chlorella protothecoides</name>
    <dbReference type="NCBI Taxonomy" id="3075"/>
    <lineage>
        <taxon>Eukaryota</taxon>
        <taxon>Viridiplantae</taxon>
        <taxon>Chlorophyta</taxon>
        <taxon>core chlorophytes</taxon>
        <taxon>Trebouxiophyceae</taxon>
        <taxon>Chlorellales</taxon>
        <taxon>Chlorellaceae</taxon>
        <taxon>Auxenochlorella</taxon>
    </lineage>
</organism>
<evidence type="ECO:0000256" key="6">
    <source>
        <dbReference type="SAM" id="MobiDB-lite"/>
    </source>
</evidence>
<dbReference type="PANTHER" id="PTHR20982">
    <property type="entry name" value="RIBOSOME RECYCLING FACTOR"/>
    <property type="match status" value="1"/>
</dbReference>
<comment type="similarity">
    <text evidence="2">Belongs to the RRF family.</text>
</comment>
<evidence type="ECO:0000259" key="7">
    <source>
        <dbReference type="Pfam" id="PF01765"/>
    </source>
</evidence>
<dbReference type="EMBL" id="GDKF01007343">
    <property type="protein sequence ID" value="JAT71279.1"/>
    <property type="molecule type" value="Transcribed_RNA"/>
</dbReference>
<proteinExistence type="inferred from homology"/>
<dbReference type="PANTHER" id="PTHR20982:SF3">
    <property type="entry name" value="MITOCHONDRIAL RIBOSOME RECYCLING FACTOR PSEUDO 1"/>
    <property type="match status" value="1"/>
</dbReference>
<evidence type="ECO:0000256" key="1">
    <source>
        <dbReference type="ARBA" id="ARBA00002952"/>
    </source>
</evidence>
<protein>
    <recommendedName>
        <fullName evidence="3">Ribosome-recycling factor, chloroplastic</fullName>
    </recommendedName>
    <alternativeName>
        <fullName evidence="5">Ribosome-releasing factor, chloroplastic</fullName>
    </alternativeName>
</protein>
<dbReference type="Gene3D" id="1.10.132.20">
    <property type="entry name" value="Ribosome-recycling factor"/>
    <property type="match status" value="1"/>
</dbReference>
<feature type="domain" description="Ribosome recycling factor" evidence="7">
    <location>
        <begin position="146"/>
        <end position="230"/>
    </location>
</feature>
<evidence type="ECO:0000256" key="4">
    <source>
        <dbReference type="ARBA" id="ARBA00022917"/>
    </source>
</evidence>
<dbReference type="Gene3D" id="3.30.1360.40">
    <property type="match status" value="1"/>
</dbReference>
<evidence type="ECO:0000256" key="5">
    <source>
        <dbReference type="ARBA" id="ARBA00032397"/>
    </source>
</evidence>
<dbReference type="GO" id="GO:0043023">
    <property type="term" value="F:ribosomal large subunit binding"/>
    <property type="evidence" value="ECO:0007669"/>
    <property type="project" value="TreeGrafter"/>
</dbReference>
<dbReference type="InterPro" id="IPR002661">
    <property type="entry name" value="Ribosome_recyc_fac"/>
</dbReference>
<evidence type="ECO:0000256" key="2">
    <source>
        <dbReference type="ARBA" id="ARBA00005912"/>
    </source>
</evidence>
<feature type="region of interest" description="Disordered" evidence="6">
    <location>
        <begin position="1"/>
        <end position="27"/>
    </location>
</feature>
<dbReference type="SUPFAM" id="SSF55194">
    <property type="entry name" value="Ribosome recycling factor, RRF"/>
    <property type="match status" value="1"/>
</dbReference>
<dbReference type="FunFam" id="3.30.1360.40:FF:000001">
    <property type="entry name" value="Ribosome-recycling factor"/>
    <property type="match status" value="1"/>
</dbReference>